<dbReference type="AlphaFoldDB" id="V9H178"/>
<dbReference type="GeneID" id="1457441"/>
<proteinExistence type="predicted"/>
<evidence type="ECO:0000313" key="1">
    <source>
        <dbReference type="EMBL" id="BAA57933.1"/>
    </source>
</evidence>
<name>V9H178_CHLVU</name>
<geneLocation type="chloroplast" evidence="1"/>
<organism evidence="1">
    <name type="scientific">Chlorella vulgaris</name>
    <name type="common">Green alga</name>
    <dbReference type="NCBI Taxonomy" id="3077"/>
    <lineage>
        <taxon>Eukaryota</taxon>
        <taxon>Viridiplantae</taxon>
        <taxon>Chlorophyta</taxon>
        <taxon>core chlorophytes</taxon>
        <taxon>Trebouxiophyceae</taxon>
        <taxon>Chlorellales</taxon>
        <taxon>Chlorellaceae</taxon>
        <taxon>Chlorella clade</taxon>
        <taxon>Chlorella</taxon>
    </lineage>
</organism>
<keyword evidence="1" id="KW-0150">Chloroplast</keyword>
<keyword evidence="1" id="KW-0934">Plastid</keyword>
<dbReference type="RefSeq" id="NP_045857.1">
    <property type="nucleotide sequence ID" value="NC_001865.1"/>
</dbReference>
<dbReference type="EMBL" id="AB001684">
    <property type="protein sequence ID" value="BAA57933.1"/>
    <property type="molecule type" value="Genomic_DNA"/>
</dbReference>
<reference evidence="1" key="1">
    <citation type="journal article" date="1997" name="Proc. Natl. Acad. Sci. U.S.A.">
        <title>Complete nucleotide sequence of the chloroplast genome from the green alga Chlorella vulgaris: the existence of genes possibly involved in chloroplast division.</title>
        <authorList>
            <person name="Wakasugi T."/>
            <person name="Nagai T."/>
            <person name="Kapoor M."/>
            <person name="Sugita M."/>
            <person name="Ito M."/>
            <person name="Ito S."/>
            <person name="Tsudzuki J."/>
            <person name="Nakashima K."/>
            <person name="Tsudzuki T."/>
            <person name="Suzuki Y."/>
            <person name="Hamada A."/>
            <person name="Ohta T."/>
            <person name="Inamura A."/>
            <person name="Yoshinaga K."/>
            <person name="Sugiura M."/>
        </authorList>
    </citation>
    <scope>NUCLEOTIDE SEQUENCE</scope>
</reference>
<protein>
    <submittedName>
        <fullName evidence="1">Uncharacterized protein</fullName>
    </submittedName>
</protein>
<sequence length="42" mass="5157">MQGVFFNKKSYTGQSIYLTIVDQELEEEEEEDWFFSFKEKKK</sequence>
<accession>V9H178</accession>